<dbReference type="InterPro" id="IPR050503">
    <property type="entry name" value="cAMP-dep_PK_reg_su-like"/>
</dbReference>
<dbReference type="CDD" id="cd00038">
    <property type="entry name" value="CAP_ED"/>
    <property type="match status" value="2"/>
</dbReference>
<feature type="non-terminal residue" evidence="5">
    <location>
        <position position="1"/>
    </location>
</feature>
<evidence type="ECO:0000313" key="6">
    <source>
        <dbReference type="Proteomes" id="UP001516023"/>
    </source>
</evidence>
<dbReference type="InterPro" id="IPR018490">
    <property type="entry name" value="cNMP-bd_dom_sf"/>
</dbReference>
<dbReference type="InterPro" id="IPR000719">
    <property type="entry name" value="Prot_kinase_dom"/>
</dbReference>
<feature type="compositionally biased region" description="Polar residues" evidence="3">
    <location>
        <begin position="57"/>
        <end position="69"/>
    </location>
</feature>
<dbReference type="EMBL" id="JABMIG020000113">
    <property type="protein sequence ID" value="KAL3791515.1"/>
    <property type="molecule type" value="Genomic_DNA"/>
</dbReference>
<keyword evidence="6" id="KW-1185">Reference proteome</keyword>
<dbReference type="Gene3D" id="2.60.120.10">
    <property type="entry name" value="Jelly Rolls"/>
    <property type="match status" value="2"/>
</dbReference>
<gene>
    <name evidence="5" type="ORF">HJC23_011546</name>
</gene>
<dbReference type="PRINTS" id="PR00103">
    <property type="entry name" value="CAMPKINASE"/>
</dbReference>
<dbReference type="PROSITE" id="PS50042">
    <property type="entry name" value="CNMP_BINDING_3"/>
    <property type="match status" value="2"/>
</dbReference>
<sequence length="704" mass="79323">YPNSSSASFIDMKLILAPILSFVVVLVHTTPARARREGRGWKPSWDDDWGGSKSSKTAQPTFYPTLSPTSSKSSKSSWGGWGHDDDGDDWKGWRAGGNNKKKERMKKEHHARRTGRHYHGAGRDLAVEVESEVDSDSENQETEAIEASGDFVHNDVKPENLMLSTNETRDGVIQLVDFGCAHVEGEDDDDHDGVSREQVRKRAAGGMGGFTPAYSSPEAFERMGMRSVCLPWICGPWGTATDEEIERDIRNKDLPLSLGPKYSFAKHLSPSAQDLIERLMHRDPKRLISAYEMYIIPGMSIMAGSDRRLNTFRKFKTKVQTQFFADAVEWSDDAIVEETRKRTSLVERSFKAFDGSDMAMKRLIKETNPATVVSELVPPAELSSSSSDNYTDNPNTNESMTMSDYCDLLSENMKQKYFPKGHFVYHEGDKGDHMYFINSGTVEVITSDGIKNNRHAGDFFGEGALLHPLGTRSSTIKCKTPVHVIEINREYFEKYMMSQWGLFCMMNLSLTRPLSQASSNGLVLSLRERDKIRRRNRAKALLKLQSGMITESFKAGEELYKEGDLGDSMYILEEGKVDVTTLGHRVIVVTPGNFCVFIINGTATHTTATCISSEGCVALRLLGRDCRKLMDVQPRLKESLVDMMNRRNFKKAVVLRLGHEFPYSNPREAFDAVHIQRRGELEKDDVAALMREMNKDYSDDEIEK</sequence>
<evidence type="ECO:0000256" key="3">
    <source>
        <dbReference type="SAM" id="MobiDB-lite"/>
    </source>
</evidence>
<evidence type="ECO:0000256" key="2">
    <source>
        <dbReference type="ARBA" id="ARBA00022992"/>
    </source>
</evidence>
<dbReference type="AlphaFoldDB" id="A0ABD3PTQ8"/>
<keyword evidence="2" id="KW-0547">Nucleotide-binding</keyword>
<protein>
    <recommendedName>
        <fullName evidence="4">Cyclic nucleotide-binding domain-containing protein</fullName>
    </recommendedName>
</protein>
<comment type="caution">
    <text evidence="5">The sequence shown here is derived from an EMBL/GenBank/DDBJ whole genome shotgun (WGS) entry which is preliminary data.</text>
</comment>
<dbReference type="InterPro" id="IPR014710">
    <property type="entry name" value="RmlC-like_jellyroll"/>
</dbReference>
<evidence type="ECO:0000256" key="1">
    <source>
        <dbReference type="ARBA" id="ARBA00022535"/>
    </source>
</evidence>
<dbReference type="InterPro" id="IPR011009">
    <property type="entry name" value="Kinase-like_dom_sf"/>
</dbReference>
<dbReference type="PROSITE" id="PS00108">
    <property type="entry name" value="PROTEIN_KINASE_ST"/>
    <property type="match status" value="1"/>
</dbReference>
<feature type="region of interest" description="Disordered" evidence="3">
    <location>
        <begin position="33"/>
        <end position="118"/>
    </location>
</feature>
<feature type="domain" description="Cyclic nucleotide-binding" evidence="4">
    <location>
        <begin position="409"/>
        <end position="497"/>
    </location>
</feature>
<dbReference type="SMART" id="SM00100">
    <property type="entry name" value="cNMP"/>
    <property type="match status" value="2"/>
</dbReference>
<reference evidence="5 6" key="1">
    <citation type="journal article" date="2020" name="G3 (Bethesda)">
        <title>Improved Reference Genome for Cyclotella cryptica CCMP332, a Model for Cell Wall Morphogenesis, Salinity Adaptation, and Lipid Production in Diatoms (Bacillariophyta).</title>
        <authorList>
            <person name="Roberts W.R."/>
            <person name="Downey K.M."/>
            <person name="Ruck E.C."/>
            <person name="Traller J.C."/>
            <person name="Alverson A.J."/>
        </authorList>
    </citation>
    <scope>NUCLEOTIDE SEQUENCE [LARGE SCALE GENOMIC DNA]</scope>
    <source>
        <strain evidence="5 6">CCMP332</strain>
    </source>
</reference>
<dbReference type="PANTHER" id="PTHR11635">
    <property type="entry name" value="CAMP-DEPENDENT PROTEIN KINASE REGULATORY CHAIN"/>
    <property type="match status" value="1"/>
</dbReference>
<feature type="domain" description="Cyclic nucleotide-binding" evidence="4">
    <location>
        <begin position="532"/>
        <end position="580"/>
    </location>
</feature>
<evidence type="ECO:0000259" key="4">
    <source>
        <dbReference type="PROSITE" id="PS50042"/>
    </source>
</evidence>
<dbReference type="GO" id="GO:0030553">
    <property type="term" value="F:cGMP binding"/>
    <property type="evidence" value="ECO:0007669"/>
    <property type="project" value="UniProtKB-KW"/>
</dbReference>
<keyword evidence="1" id="KW-0140">cGMP</keyword>
<proteinExistence type="predicted"/>
<keyword evidence="2" id="KW-0142">cGMP-binding</keyword>
<feature type="compositionally biased region" description="Basic residues" evidence="3">
    <location>
        <begin position="99"/>
        <end position="118"/>
    </location>
</feature>
<name>A0ABD3PTQ8_9STRA</name>
<dbReference type="Gene3D" id="1.10.510.10">
    <property type="entry name" value="Transferase(Phosphotransferase) domain 1"/>
    <property type="match status" value="1"/>
</dbReference>
<accession>A0ABD3PTQ8</accession>
<dbReference type="Pfam" id="PF00027">
    <property type="entry name" value="cNMP_binding"/>
    <property type="match status" value="2"/>
</dbReference>
<dbReference type="SMART" id="SM00220">
    <property type="entry name" value="S_TKc"/>
    <property type="match status" value="1"/>
</dbReference>
<dbReference type="Proteomes" id="UP001516023">
    <property type="component" value="Unassembled WGS sequence"/>
</dbReference>
<organism evidence="5 6">
    <name type="scientific">Cyclotella cryptica</name>
    <dbReference type="NCBI Taxonomy" id="29204"/>
    <lineage>
        <taxon>Eukaryota</taxon>
        <taxon>Sar</taxon>
        <taxon>Stramenopiles</taxon>
        <taxon>Ochrophyta</taxon>
        <taxon>Bacillariophyta</taxon>
        <taxon>Coscinodiscophyceae</taxon>
        <taxon>Thalassiosirophycidae</taxon>
        <taxon>Stephanodiscales</taxon>
        <taxon>Stephanodiscaceae</taxon>
        <taxon>Cyclotella</taxon>
    </lineage>
</organism>
<dbReference type="SUPFAM" id="SSF51206">
    <property type="entry name" value="cAMP-binding domain-like"/>
    <property type="match status" value="2"/>
</dbReference>
<dbReference type="PANTHER" id="PTHR11635:SF152">
    <property type="entry name" value="CAMP-DEPENDENT PROTEIN KINASE TYPE I REGULATORY SUBUNIT-RELATED"/>
    <property type="match status" value="1"/>
</dbReference>
<dbReference type="InterPro" id="IPR000595">
    <property type="entry name" value="cNMP-bd_dom"/>
</dbReference>
<evidence type="ECO:0000313" key="5">
    <source>
        <dbReference type="EMBL" id="KAL3791515.1"/>
    </source>
</evidence>
<dbReference type="SUPFAM" id="SSF56112">
    <property type="entry name" value="Protein kinase-like (PK-like)"/>
    <property type="match status" value="1"/>
</dbReference>
<dbReference type="InterPro" id="IPR008271">
    <property type="entry name" value="Ser/Thr_kinase_AS"/>
</dbReference>